<evidence type="ECO:0000313" key="10">
    <source>
        <dbReference type="Proteomes" id="UP000627446"/>
    </source>
</evidence>
<keyword evidence="5 8" id="KW-0812">Transmembrane</keyword>
<dbReference type="PANTHER" id="PTHR39583">
    <property type="entry name" value="TYPE II SECRETION SYSTEM PROTEIN J-RELATED"/>
    <property type="match status" value="1"/>
</dbReference>
<keyword evidence="10" id="KW-1185">Reference proteome</keyword>
<evidence type="ECO:0000256" key="7">
    <source>
        <dbReference type="ARBA" id="ARBA00023136"/>
    </source>
</evidence>
<gene>
    <name evidence="9" type="ORF">H8K36_00110</name>
</gene>
<dbReference type="Gene3D" id="3.30.700.10">
    <property type="entry name" value="Glycoprotein, Type 4 Pilin"/>
    <property type="match status" value="1"/>
</dbReference>
<comment type="subcellular location">
    <subcellularLocation>
        <location evidence="1">Cell inner membrane</location>
        <topology evidence="1">Single-pass membrane protein</topology>
    </subcellularLocation>
</comment>
<evidence type="ECO:0000256" key="1">
    <source>
        <dbReference type="ARBA" id="ARBA00004377"/>
    </source>
</evidence>
<accession>A0A923KJM2</accession>
<dbReference type="RefSeq" id="WP_186915658.1">
    <property type="nucleotide sequence ID" value="NZ_JACOFZ010000001.1"/>
</dbReference>
<keyword evidence="3" id="KW-0488">Methylation</keyword>
<dbReference type="GO" id="GO:0005886">
    <property type="term" value="C:plasma membrane"/>
    <property type="evidence" value="ECO:0007669"/>
    <property type="project" value="UniProtKB-SubCell"/>
</dbReference>
<dbReference type="PROSITE" id="PS00409">
    <property type="entry name" value="PROKAR_NTER_METHYL"/>
    <property type="match status" value="1"/>
</dbReference>
<name>A0A923KJM2_9BURK</name>
<protein>
    <submittedName>
        <fullName evidence="9">Prepilin-type N-terminal cleavage/methylation domain-containing protein</fullName>
    </submittedName>
</protein>
<keyword evidence="7 8" id="KW-0472">Membrane</keyword>
<comment type="caution">
    <text evidence="9">The sequence shown here is derived from an EMBL/GenBank/DDBJ whole genome shotgun (WGS) entry which is preliminary data.</text>
</comment>
<keyword evidence="2" id="KW-1003">Cell membrane</keyword>
<evidence type="ECO:0000256" key="8">
    <source>
        <dbReference type="SAM" id="Phobius"/>
    </source>
</evidence>
<sequence>MLHRSPSKNSGFTLIELLVAVAILAIIAVMGWRGLDSIIRARVGLNQELEHSRGAQISFVQLENDCAHLVSEAMLPRRENIRAFDQQLILIRTVYEDNQATRLQVVAYRMKDGIFSRRESIPTRELAILDSYWQRAISGVDDMPVVNLQTDVSAFQMRTWNYEENTWRVAGTDIAVPQAADPTGRQGKGVPRKTGLEVMMQVKGQEFPLMKIFLLGAA</sequence>
<evidence type="ECO:0000256" key="2">
    <source>
        <dbReference type="ARBA" id="ARBA00022475"/>
    </source>
</evidence>
<evidence type="ECO:0000313" key="9">
    <source>
        <dbReference type="EMBL" id="MBC3879765.1"/>
    </source>
</evidence>
<reference evidence="9" key="1">
    <citation type="submission" date="2020-08" db="EMBL/GenBank/DDBJ databases">
        <title>Novel species isolated from subtropical streams in China.</title>
        <authorList>
            <person name="Lu H."/>
        </authorList>
    </citation>
    <scope>NUCLEOTIDE SEQUENCE</scope>
    <source>
        <strain evidence="9">LX22W</strain>
    </source>
</reference>
<dbReference type="PANTHER" id="PTHR39583:SF2">
    <property type="entry name" value="TYPE II SECRETION SYSTEM PROTEIN J"/>
    <property type="match status" value="1"/>
</dbReference>
<evidence type="ECO:0000256" key="3">
    <source>
        <dbReference type="ARBA" id="ARBA00022481"/>
    </source>
</evidence>
<dbReference type="NCBIfam" id="TIGR02532">
    <property type="entry name" value="IV_pilin_GFxxxE"/>
    <property type="match status" value="1"/>
</dbReference>
<dbReference type="GO" id="GO:0015628">
    <property type="term" value="P:protein secretion by the type II secretion system"/>
    <property type="evidence" value="ECO:0007669"/>
    <property type="project" value="TreeGrafter"/>
</dbReference>
<evidence type="ECO:0000256" key="4">
    <source>
        <dbReference type="ARBA" id="ARBA00022519"/>
    </source>
</evidence>
<evidence type="ECO:0000256" key="6">
    <source>
        <dbReference type="ARBA" id="ARBA00022989"/>
    </source>
</evidence>
<dbReference type="InterPro" id="IPR045584">
    <property type="entry name" value="Pilin-like"/>
</dbReference>
<feature type="transmembrane region" description="Helical" evidence="8">
    <location>
        <begin position="12"/>
        <end position="32"/>
    </location>
</feature>
<dbReference type="InterPro" id="IPR051621">
    <property type="entry name" value="T2SS_protein_J"/>
</dbReference>
<proteinExistence type="predicted"/>
<dbReference type="AlphaFoldDB" id="A0A923KJM2"/>
<dbReference type="EMBL" id="JACOFZ010000001">
    <property type="protein sequence ID" value="MBC3879765.1"/>
    <property type="molecule type" value="Genomic_DNA"/>
</dbReference>
<dbReference type="Pfam" id="PF07963">
    <property type="entry name" value="N_methyl"/>
    <property type="match status" value="1"/>
</dbReference>
<dbReference type="Proteomes" id="UP000627446">
    <property type="component" value="Unassembled WGS sequence"/>
</dbReference>
<organism evidence="9 10">
    <name type="scientific">Undibacterium nitidum</name>
    <dbReference type="NCBI Taxonomy" id="2762298"/>
    <lineage>
        <taxon>Bacteria</taxon>
        <taxon>Pseudomonadati</taxon>
        <taxon>Pseudomonadota</taxon>
        <taxon>Betaproteobacteria</taxon>
        <taxon>Burkholderiales</taxon>
        <taxon>Oxalobacteraceae</taxon>
        <taxon>Undibacterium</taxon>
    </lineage>
</organism>
<dbReference type="InterPro" id="IPR012902">
    <property type="entry name" value="N_methyl_site"/>
</dbReference>
<evidence type="ECO:0000256" key="5">
    <source>
        <dbReference type="ARBA" id="ARBA00022692"/>
    </source>
</evidence>
<keyword evidence="4" id="KW-0997">Cell inner membrane</keyword>
<keyword evidence="6 8" id="KW-1133">Transmembrane helix</keyword>
<dbReference type="SUPFAM" id="SSF54523">
    <property type="entry name" value="Pili subunits"/>
    <property type="match status" value="1"/>
</dbReference>